<dbReference type="EMBL" id="GGEC01090823">
    <property type="protein sequence ID" value="MBX71307.1"/>
    <property type="molecule type" value="Transcribed_RNA"/>
</dbReference>
<accession>A0A2P2QWI0</accession>
<evidence type="ECO:0000313" key="1">
    <source>
        <dbReference type="EMBL" id="MBX71307.1"/>
    </source>
</evidence>
<protein>
    <submittedName>
        <fullName evidence="1">Uncharacterized protein</fullName>
    </submittedName>
</protein>
<proteinExistence type="predicted"/>
<name>A0A2P2QWI0_RHIMU</name>
<sequence length="43" mass="4923">MLKGVSAKMQSQEDPLRVTGFNIDNHDLTITIHITKNFNLRPK</sequence>
<dbReference type="AlphaFoldDB" id="A0A2P2QWI0"/>
<reference evidence="1" key="1">
    <citation type="submission" date="2018-02" db="EMBL/GenBank/DDBJ databases">
        <title>Rhizophora mucronata_Transcriptome.</title>
        <authorList>
            <person name="Meera S.P."/>
            <person name="Sreeshan A."/>
            <person name="Augustine A."/>
        </authorList>
    </citation>
    <scope>NUCLEOTIDE SEQUENCE</scope>
    <source>
        <tissue evidence="1">Leaf</tissue>
    </source>
</reference>
<organism evidence="1">
    <name type="scientific">Rhizophora mucronata</name>
    <name type="common">Asiatic mangrove</name>
    <dbReference type="NCBI Taxonomy" id="61149"/>
    <lineage>
        <taxon>Eukaryota</taxon>
        <taxon>Viridiplantae</taxon>
        <taxon>Streptophyta</taxon>
        <taxon>Embryophyta</taxon>
        <taxon>Tracheophyta</taxon>
        <taxon>Spermatophyta</taxon>
        <taxon>Magnoliopsida</taxon>
        <taxon>eudicotyledons</taxon>
        <taxon>Gunneridae</taxon>
        <taxon>Pentapetalae</taxon>
        <taxon>rosids</taxon>
        <taxon>fabids</taxon>
        <taxon>Malpighiales</taxon>
        <taxon>Rhizophoraceae</taxon>
        <taxon>Rhizophora</taxon>
    </lineage>
</organism>